<dbReference type="AlphaFoldDB" id="A0A239PMD3"/>
<name>A0A239PMD3_9RHOB</name>
<dbReference type="RefSeq" id="WP_179217613.1">
    <property type="nucleotide sequence ID" value="NZ_CP067129.1"/>
</dbReference>
<dbReference type="EMBL" id="FZQB01000001">
    <property type="protein sequence ID" value="SNT68952.1"/>
    <property type="molecule type" value="Genomic_DNA"/>
</dbReference>
<proteinExistence type="predicted"/>
<accession>A0A239PMD3</accession>
<keyword evidence="2" id="KW-1185">Reference proteome</keyword>
<protein>
    <submittedName>
        <fullName evidence="1">Putative PD-(D/E)XK family member</fullName>
    </submittedName>
</protein>
<dbReference type="Proteomes" id="UP000198307">
    <property type="component" value="Unassembled WGS sequence"/>
</dbReference>
<reference evidence="1 2" key="1">
    <citation type="submission" date="2017-07" db="EMBL/GenBank/DDBJ databases">
        <authorList>
            <person name="Sun Z.S."/>
            <person name="Albrecht U."/>
            <person name="Echele G."/>
            <person name="Lee C.C."/>
        </authorList>
    </citation>
    <scope>NUCLEOTIDE SEQUENCE [LARGE SCALE GENOMIC DNA]</scope>
    <source>
        <strain evidence="1 2">DSM 14827</strain>
    </source>
</reference>
<gene>
    <name evidence="1" type="ORF">SAMN05444959_101515</name>
</gene>
<evidence type="ECO:0000313" key="2">
    <source>
        <dbReference type="Proteomes" id="UP000198307"/>
    </source>
</evidence>
<organism evidence="1 2">
    <name type="scientific">Paracoccus seriniphilus</name>
    <dbReference type="NCBI Taxonomy" id="184748"/>
    <lineage>
        <taxon>Bacteria</taxon>
        <taxon>Pseudomonadati</taxon>
        <taxon>Pseudomonadota</taxon>
        <taxon>Alphaproteobacteria</taxon>
        <taxon>Rhodobacterales</taxon>
        <taxon>Paracoccaceae</taxon>
        <taxon>Paracoccus</taxon>
    </lineage>
</organism>
<sequence>MPDGARKIWSRLRSSEGGDGKLEVPSLSTRVETGFGPALYAIGPSGEPRLLVPFGKITPPKDLGSGPNLFAGVSTFKMDSRSVSFIDLMVTDRKLDNVFVELAGEILKRLREGQAPTKAVSGTISDFRALLMGRGRKDPSSAEVMGLVGELLILKRIVDLKPGAISSWTGPFGQRHDFRSGARAIEVKTSGRADAGHLGINGILQLDPPEGGTLLLTHVRLERAEEGTLSVSGLCKSIIEAGADSHRLTEALGKLGCDAPDDDRWNRTRFSFEGLDIYRVEPGFPRLTPDDFLAGVLPAGVAKLSYEIDLSHARDFLVPHEDMEKLLKGFPE</sequence>
<dbReference type="InterPro" id="IPR025534">
    <property type="entry name" value="DUF4420"/>
</dbReference>
<dbReference type="Pfam" id="PF14390">
    <property type="entry name" value="DUF4420"/>
    <property type="match status" value="1"/>
</dbReference>
<evidence type="ECO:0000313" key="1">
    <source>
        <dbReference type="EMBL" id="SNT68952.1"/>
    </source>
</evidence>